<accession>A0A369CM81</accession>
<sequence length="111" mass="11537">MEPVILEKRDPIAWVTLNRPEALNALDDGLNDALWAVWEEFAADAAVDVAILTGAGKSFCAAGGLLRQARRRGVKGGLAKDAAVVSVGWRVLPARGVPPPCSAAPAGRGIP</sequence>
<comment type="caution">
    <text evidence="2">The sequence shown here is derived from an EMBL/GenBank/DDBJ whole genome shotgun (WGS) entry which is preliminary data.</text>
</comment>
<dbReference type="RefSeq" id="WP_114278373.1">
    <property type="nucleotide sequence ID" value="NZ_QPJY01000001.1"/>
</dbReference>
<proteinExistence type="inferred from homology"/>
<dbReference type="PANTHER" id="PTHR43802">
    <property type="entry name" value="ENOYL-COA HYDRATASE"/>
    <property type="match status" value="1"/>
</dbReference>
<dbReference type="GO" id="GO:0016853">
    <property type="term" value="F:isomerase activity"/>
    <property type="evidence" value="ECO:0007669"/>
    <property type="project" value="UniProtKB-KW"/>
</dbReference>
<comment type="similarity">
    <text evidence="1">Belongs to the enoyl-CoA hydratase/isomerase family.</text>
</comment>
<gene>
    <name evidence="2" type="ORF">DFQ59_101852</name>
</gene>
<reference evidence="2 3" key="1">
    <citation type="submission" date="2018-07" db="EMBL/GenBank/DDBJ databases">
        <title>Genomic Encyclopedia of Type Strains, Phase IV (KMG-IV): sequencing the most valuable type-strain genomes for metagenomic binning, comparative biology and taxonomic classification.</title>
        <authorList>
            <person name="Goeker M."/>
        </authorList>
    </citation>
    <scope>NUCLEOTIDE SEQUENCE [LARGE SCALE GENOMIC DNA]</scope>
    <source>
        <strain evidence="2 3">DSM 26407</strain>
    </source>
</reference>
<protein>
    <submittedName>
        <fullName evidence="2">Enoyl-CoA hydratase/isomerase-like protein</fullName>
    </submittedName>
</protein>
<dbReference type="PANTHER" id="PTHR43802:SF1">
    <property type="entry name" value="IP11341P-RELATED"/>
    <property type="match status" value="1"/>
</dbReference>
<evidence type="ECO:0000313" key="2">
    <source>
        <dbReference type="EMBL" id="RCX33547.1"/>
    </source>
</evidence>
<name>A0A369CM81_9GAMM</name>
<dbReference type="EMBL" id="QPJY01000001">
    <property type="protein sequence ID" value="RCX33547.1"/>
    <property type="molecule type" value="Genomic_DNA"/>
</dbReference>
<dbReference type="Pfam" id="PF00378">
    <property type="entry name" value="ECH_1"/>
    <property type="match status" value="1"/>
</dbReference>
<dbReference type="AlphaFoldDB" id="A0A369CM81"/>
<dbReference type="Gene3D" id="3.30.300.220">
    <property type="match status" value="1"/>
</dbReference>
<dbReference type="InterPro" id="IPR029045">
    <property type="entry name" value="ClpP/crotonase-like_dom_sf"/>
</dbReference>
<dbReference type="InterPro" id="IPR001753">
    <property type="entry name" value="Enoyl-CoA_hydra/iso"/>
</dbReference>
<dbReference type="Proteomes" id="UP000252707">
    <property type="component" value="Unassembled WGS sequence"/>
</dbReference>
<dbReference type="SUPFAM" id="SSF52096">
    <property type="entry name" value="ClpP/crotonase"/>
    <property type="match status" value="1"/>
</dbReference>
<organism evidence="2 3">
    <name type="scientific">Thioalbus denitrificans</name>
    <dbReference type="NCBI Taxonomy" id="547122"/>
    <lineage>
        <taxon>Bacteria</taxon>
        <taxon>Pseudomonadati</taxon>
        <taxon>Pseudomonadota</taxon>
        <taxon>Gammaproteobacteria</taxon>
        <taxon>Chromatiales</taxon>
        <taxon>Ectothiorhodospiraceae</taxon>
        <taxon>Thioalbus</taxon>
    </lineage>
</organism>
<evidence type="ECO:0000313" key="3">
    <source>
        <dbReference type="Proteomes" id="UP000252707"/>
    </source>
</evidence>
<evidence type="ECO:0000256" key="1">
    <source>
        <dbReference type="ARBA" id="ARBA00005254"/>
    </source>
</evidence>
<keyword evidence="2" id="KW-0413">Isomerase</keyword>
<keyword evidence="3" id="KW-1185">Reference proteome</keyword>